<dbReference type="OrthoDB" id="5301876at2759"/>
<comment type="caution">
    <text evidence="2">The sequence shown here is derived from an EMBL/GenBank/DDBJ whole genome shotgun (WGS) entry which is preliminary data.</text>
</comment>
<evidence type="ECO:0000313" key="2">
    <source>
        <dbReference type="EMBL" id="KAH0966318.1"/>
    </source>
</evidence>
<gene>
    <name evidence="2" type="ORF">HRG_01727</name>
</gene>
<reference evidence="2" key="1">
    <citation type="submission" date="2021-09" db="EMBL/GenBank/DDBJ databases">
        <title>A high-quality genome of the endoparasitic fungus Hirsutella rhossiliensis with a comparison of Hirsutella genomes reveals transposable elements contributing to genome size variation.</title>
        <authorList>
            <person name="Lin R."/>
            <person name="Jiao Y."/>
            <person name="Sun X."/>
            <person name="Ling J."/>
            <person name="Xie B."/>
            <person name="Cheng X."/>
        </authorList>
    </citation>
    <scope>NUCLEOTIDE SEQUENCE</scope>
    <source>
        <strain evidence="2">HR02</strain>
    </source>
</reference>
<sequence>MSGPNSPFALFVLSETVDVEYINQFLRRTAEENDGNFFLTVVHIPDPSSPYACAPEHRTEGEGEGERSLPSDGTRPPIADSFASPFLGKTLEDCAKYLRATPNNKDWDDEYFCVLGEEDVSEDTVTLVRSFDDGAVHAFPCSTGECARKMYTALGDNFEEKLQIYKDITDAEGDKDRSVGEPYEYDDT</sequence>
<accession>A0A9P8SKF4</accession>
<name>A0A9P8SKF4_9HYPO</name>
<dbReference type="EMBL" id="JAIZPD010000002">
    <property type="protein sequence ID" value="KAH0966318.1"/>
    <property type="molecule type" value="Genomic_DNA"/>
</dbReference>
<dbReference type="RefSeq" id="XP_044723831.1">
    <property type="nucleotide sequence ID" value="XM_044860198.1"/>
</dbReference>
<evidence type="ECO:0000256" key="1">
    <source>
        <dbReference type="SAM" id="MobiDB-lite"/>
    </source>
</evidence>
<evidence type="ECO:0000313" key="3">
    <source>
        <dbReference type="Proteomes" id="UP000824596"/>
    </source>
</evidence>
<dbReference type="AlphaFoldDB" id="A0A9P8SKF4"/>
<feature type="compositionally biased region" description="Basic and acidic residues" evidence="1">
    <location>
        <begin position="169"/>
        <end position="179"/>
    </location>
</feature>
<dbReference type="Proteomes" id="UP000824596">
    <property type="component" value="Unassembled WGS sequence"/>
</dbReference>
<keyword evidence="3" id="KW-1185">Reference proteome</keyword>
<protein>
    <submittedName>
        <fullName evidence="2">Uncharacterized protein</fullName>
    </submittedName>
</protein>
<feature type="region of interest" description="Disordered" evidence="1">
    <location>
        <begin position="50"/>
        <end position="77"/>
    </location>
</feature>
<organism evidence="2 3">
    <name type="scientific">Hirsutella rhossiliensis</name>
    <dbReference type="NCBI Taxonomy" id="111463"/>
    <lineage>
        <taxon>Eukaryota</taxon>
        <taxon>Fungi</taxon>
        <taxon>Dikarya</taxon>
        <taxon>Ascomycota</taxon>
        <taxon>Pezizomycotina</taxon>
        <taxon>Sordariomycetes</taxon>
        <taxon>Hypocreomycetidae</taxon>
        <taxon>Hypocreales</taxon>
        <taxon>Ophiocordycipitaceae</taxon>
        <taxon>Hirsutella</taxon>
    </lineage>
</organism>
<feature type="region of interest" description="Disordered" evidence="1">
    <location>
        <begin position="169"/>
        <end position="188"/>
    </location>
</feature>
<feature type="compositionally biased region" description="Basic and acidic residues" evidence="1">
    <location>
        <begin position="55"/>
        <end position="69"/>
    </location>
</feature>
<dbReference type="GeneID" id="68350856"/>
<proteinExistence type="predicted"/>